<dbReference type="AlphaFoldDB" id="A0A0M0L8I3"/>
<evidence type="ECO:0000313" key="3">
    <source>
        <dbReference type="EMBL" id="KOO47172.1"/>
    </source>
</evidence>
<sequence length="242" mass="26816">MGEHGRRDLAPAQASRTSPRARNRTEGAVPLVERVLRTNAATFSGALLGEDDVDLAEFMRGCREFRDTILAKMGSFTTPAAKQVSDNLAKIETIYALQPERFRSMRAILEEEVTSQMHSRMRASGLADPSAAMGLLWARRGLQYWIVLFRPLLDGTGGPPGYHEAMAAYEQTIGPYNGWVMRNMVSMTARVTPAGHGLMGLAPSNEELLEDMRKWTEAVGSVLARGRRLHEVLDLEDQTKTL</sequence>
<dbReference type="InterPro" id="IPR014830">
    <property type="entry name" value="Glycolipid_transfer_prot_dom"/>
</dbReference>
<dbReference type="EMBL" id="JWZX01000546">
    <property type="protein sequence ID" value="KOO47172.1"/>
    <property type="molecule type" value="Genomic_DNA"/>
</dbReference>
<dbReference type="SUPFAM" id="SSF110004">
    <property type="entry name" value="Glycolipid transfer protein, GLTP"/>
    <property type="match status" value="1"/>
</dbReference>
<dbReference type="GO" id="GO:1902388">
    <property type="term" value="F:ceramide 1-phosphate transfer activity"/>
    <property type="evidence" value="ECO:0007669"/>
    <property type="project" value="TreeGrafter"/>
</dbReference>
<keyword evidence="4" id="KW-1185">Reference proteome</keyword>
<evidence type="ECO:0000259" key="2">
    <source>
        <dbReference type="Pfam" id="PF08718"/>
    </source>
</evidence>
<feature type="domain" description="Glycolipid transfer protein" evidence="2">
    <location>
        <begin position="53"/>
        <end position="199"/>
    </location>
</feature>
<name>A0A0M0L8I3_9EUKA</name>
<gene>
    <name evidence="3" type="ORF">Ctob_013193</name>
</gene>
<organism evidence="3 4">
    <name type="scientific">Chrysochromulina tobinii</name>
    <dbReference type="NCBI Taxonomy" id="1460289"/>
    <lineage>
        <taxon>Eukaryota</taxon>
        <taxon>Haptista</taxon>
        <taxon>Haptophyta</taxon>
        <taxon>Prymnesiophyceae</taxon>
        <taxon>Prymnesiales</taxon>
        <taxon>Chrysochromulinaceae</taxon>
        <taxon>Chrysochromulina</taxon>
    </lineage>
</organism>
<protein>
    <recommendedName>
        <fullName evidence="2">Glycolipid transfer protein domain-containing protein</fullName>
    </recommendedName>
</protein>
<accession>A0A0M0L8I3</accession>
<dbReference type="GO" id="GO:0005829">
    <property type="term" value="C:cytosol"/>
    <property type="evidence" value="ECO:0007669"/>
    <property type="project" value="TreeGrafter"/>
</dbReference>
<evidence type="ECO:0000256" key="1">
    <source>
        <dbReference type="SAM" id="MobiDB-lite"/>
    </source>
</evidence>
<comment type="caution">
    <text evidence="3">The sequence shown here is derived from an EMBL/GenBank/DDBJ whole genome shotgun (WGS) entry which is preliminary data.</text>
</comment>
<dbReference type="Proteomes" id="UP000037460">
    <property type="component" value="Unassembled WGS sequence"/>
</dbReference>
<dbReference type="InterPro" id="IPR036497">
    <property type="entry name" value="GLTP_sf"/>
</dbReference>
<evidence type="ECO:0000313" key="4">
    <source>
        <dbReference type="Proteomes" id="UP000037460"/>
    </source>
</evidence>
<dbReference type="Pfam" id="PF08718">
    <property type="entry name" value="GLTP"/>
    <property type="match status" value="1"/>
</dbReference>
<dbReference type="Gene3D" id="1.10.3520.10">
    <property type="entry name" value="Glycolipid transfer protein"/>
    <property type="match status" value="1"/>
</dbReference>
<dbReference type="PANTHER" id="PTHR10219">
    <property type="entry name" value="GLYCOLIPID TRANSFER PROTEIN-RELATED"/>
    <property type="match status" value="1"/>
</dbReference>
<reference evidence="4" key="1">
    <citation type="journal article" date="2015" name="PLoS Genet.">
        <title>Genome Sequence and Transcriptome Analyses of Chrysochromulina tobin: Metabolic Tools for Enhanced Algal Fitness in the Prominent Order Prymnesiales (Haptophyceae).</title>
        <authorList>
            <person name="Hovde B.T."/>
            <person name="Deodato C.R."/>
            <person name="Hunsperger H.M."/>
            <person name="Ryken S.A."/>
            <person name="Yost W."/>
            <person name="Jha R.K."/>
            <person name="Patterson J."/>
            <person name="Monnat R.J. Jr."/>
            <person name="Barlow S.B."/>
            <person name="Starkenburg S.R."/>
            <person name="Cattolico R.A."/>
        </authorList>
    </citation>
    <scope>NUCLEOTIDE SEQUENCE</scope>
    <source>
        <strain evidence="4">CCMP291</strain>
    </source>
</reference>
<dbReference type="OrthoDB" id="205255at2759"/>
<dbReference type="GO" id="GO:1902387">
    <property type="term" value="F:ceramide 1-phosphate binding"/>
    <property type="evidence" value="ECO:0007669"/>
    <property type="project" value="TreeGrafter"/>
</dbReference>
<proteinExistence type="predicted"/>
<dbReference type="GO" id="GO:0016020">
    <property type="term" value="C:membrane"/>
    <property type="evidence" value="ECO:0007669"/>
    <property type="project" value="TreeGrafter"/>
</dbReference>
<feature type="region of interest" description="Disordered" evidence="1">
    <location>
        <begin position="1"/>
        <end position="27"/>
    </location>
</feature>